<dbReference type="RefSeq" id="WP_092972847.1">
    <property type="nucleotide sequence ID" value="NZ_FPAT01000001.1"/>
</dbReference>
<sequence length="94" mass="10663">MLVSKQELKKIFDDLLEHASVGRENLEIETDYYWSVPAALRDKVYDDSPELTIGQVSESWENLREILRGESDPIGYGLVWLGDVLHVIGDESIG</sequence>
<evidence type="ECO:0000313" key="2">
    <source>
        <dbReference type="Proteomes" id="UP000199165"/>
    </source>
</evidence>
<dbReference type="STRING" id="995060.SAMN04487904_101236"/>
<organism evidence="1 2">
    <name type="scientific">Actinopolyspora righensis</name>
    <dbReference type="NCBI Taxonomy" id="995060"/>
    <lineage>
        <taxon>Bacteria</taxon>
        <taxon>Bacillati</taxon>
        <taxon>Actinomycetota</taxon>
        <taxon>Actinomycetes</taxon>
        <taxon>Actinopolysporales</taxon>
        <taxon>Actinopolysporaceae</taxon>
        <taxon>Actinopolyspora</taxon>
        <taxon>Actinopolyspora alba group</taxon>
    </lineage>
</organism>
<dbReference type="Proteomes" id="UP000199165">
    <property type="component" value="Unassembled WGS sequence"/>
</dbReference>
<keyword evidence="2" id="KW-1185">Reference proteome</keyword>
<reference evidence="2" key="1">
    <citation type="submission" date="2016-10" db="EMBL/GenBank/DDBJ databases">
        <authorList>
            <person name="Varghese N."/>
            <person name="Submissions S."/>
        </authorList>
    </citation>
    <scope>NUCLEOTIDE SEQUENCE [LARGE SCALE GENOMIC DNA]</scope>
    <source>
        <strain evidence="2">DSM 45501</strain>
    </source>
</reference>
<name>A0A1I6X752_9ACTN</name>
<protein>
    <submittedName>
        <fullName evidence="1">Uncharacterized protein</fullName>
    </submittedName>
</protein>
<dbReference type="EMBL" id="FPAT01000001">
    <property type="protein sequence ID" value="SFT33741.1"/>
    <property type="molecule type" value="Genomic_DNA"/>
</dbReference>
<proteinExistence type="predicted"/>
<dbReference type="AlphaFoldDB" id="A0A1I6X752"/>
<accession>A0A1I6X752</accession>
<evidence type="ECO:0000313" key="1">
    <source>
        <dbReference type="EMBL" id="SFT33741.1"/>
    </source>
</evidence>
<gene>
    <name evidence="1" type="ORF">SAMN04487904_101236</name>
</gene>